<protein>
    <submittedName>
        <fullName evidence="2">Uncharacterized protein</fullName>
    </submittedName>
</protein>
<proteinExistence type="predicted"/>
<keyword evidence="1" id="KW-0472">Membrane</keyword>
<geneLocation type="mitochondrion" evidence="2"/>
<keyword evidence="1" id="KW-1133">Transmembrane helix</keyword>
<dbReference type="EMBL" id="RCHU01000534">
    <property type="protein sequence ID" value="TKS02614.1"/>
    <property type="molecule type" value="Genomic_DNA"/>
</dbReference>
<evidence type="ECO:0000256" key="1">
    <source>
        <dbReference type="SAM" id="Phobius"/>
    </source>
</evidence>
<organism evidence="2">
    <name type="scientific">Populus alba</name>
    <name type="common">White poplar</name>
    <dbReference type="NCBI Taxonomy" id="43335"/>
    <lineage>
        <taxon>Eukaryota</taxon>
        <taxon>Viridiplantae</taxon>
        <taxon>Streptophyta</taxon>
        <taxon>Embryophyta</taxon>
        <taxon>Tracheophyta</taxon>
        <taxon>Spermatophyta</taxon>
        <taxon>Magnoliopsida</taxon>
        <taxon>eudicotyledons</taxon>
        <taxon>Gunneridae</taxon>
        <taxon>Pentapetalae</taxon>
        <taxon>rosids</taxon>
        <taxon>fabids</taxon>
        <taxon>Malpighiales</taxon>
        <taxon>Salicaceae</taxon>
        <taxon>Saliceae</taxon>
        <taxon>Populus</taxon>
    </lineage>
</organism>
<feature type="transmembrane region" description="Helical" evidence="1">
    <location>
        <begin position="112"/>
        <end position="133"/>
    </location>
</feature>
<comment type="caution">
    <text evidence="2">The sequence shown here is derived from an EMBL/GenBank/DDBJ whole genome shotgun (WGS) entry which is preliminary data.</text>
</comment>
<evidence type="ECO:0000313" key="2">
    <source>
        <dbReference type="EMBL" id="TKS02614.1"/>
    </source>
</evidence>
<keyword evidence="1" id="KW-0812">Transmembrane</keyword>
<reference evidence="2" key="1">
    <citation type="submission" date="2018-10" db="EMBL/GenBank/DDBJ databases">
        <title>Population genomic analysis revealed the cold adaptation of white poplar.</title>
        <authorList>
            <person name="Liu Y.-J."/>
        </authorList>
    </citation>
    <scope>NUCLEOTIDE SEQUENCE [LARGE SCALE GENOMIC DNA]</scope>
    <source>
        <strain evidence="2">PAL-ZL1</strain>
    </source>
</reference>
<keyword evidence="2" id="KW-0496">Mitochondrion</keyword>
<dbReference type="EMBL" id="RCHU01000534">
    <property type="protein sequence ID" value="TKS02732.1"/>
    <property type="molecule type" value="Genomic_DNA"/>
</dbReference>
<evidence type="ECO:0000313" key="3">
    <source>
        <dbReference type="EMBL" id="TKS02732.1"/>
    </source>
</evidence>
<name>A0A4U5PYC7_POPAL</name>
<sequence length="304" mass="33917">MVRFSRIKADTPVYCMVYWMLVEACKPDWNSVEKTAVGLDRLFGDTDFRLVVEKLSLSHWVDAYPPAYVFRPQLRKSLCRLLRYGVLFRCYDIARSQGDGWEEICFFANRSLFALFVISALFVLASGTLPLTAATIRSCTRFSEESRRLTSGMPSIGASFLISSVRAFSLNANRAAHQGGLLGLVSQESLSAQRHRAQVGRRSCQFYRASSVPVARRMFWASYEPSSKVPLHERQWSCVPAKSDLILATLAQSHLTFDLTGGVLHGESTTVRPYWCGPFLPIGISGCRSASHGSPASFECLFLS</sequence>
<dbReference type="AlphaFoldDB" id="A0A4U5PYC7"/>
<accession>A0A4U5PYC7</accession>
<gene>
    <name evidence="2" type="ORF">D5086_0000160150</name>
    <name evidence="3" type="ORF">D5086_0000161330</name>
</gene>